<proteinExistence type="predicted"/>
<dbReference type="Proteomes" id="UP000288459">
    <property type="component" value="Unassembled WGS sequence"/>
</dbReference>
<comment type="caution">
    <text evidence="1">The sequence shown here is derived from an EMBL/GenBank/DDBJ whole genome shotgun (WGS) entry which is preliminary data.</text>
</comment>
<evidence type="ECO:0000313" key="1">
    <source>
        <dbReference type="EMBL" id="RVE16506.1"/>
    </source>
</evidence>
<dbReference type="AlphaFoldDB" id="A0A853RMH1"/>
<protein>
    <submittedName>
        <fullName evidence="1">Uncharacterized protein</fullName>
    </submittedName>
</protein>
<name>A0A853RMH1_ECOLX</name>
<reference evidence="1 2" key="1">
    <citation type="submission" date="2017-08" db="EMBL/GenBank/DDBJ databases">
        <title>Sequencing of Escherichia coli CCPM 6219.</title>
        <authorList>
            <person name="Liu S.-L."/>
            <person name="Zhou Y.-J."/>
            <person name="Zhao M.-F."/>
        </authorList>
    </citation>
    <scope>NUCLEOTIDE SEQUENCE [LARGE SCALE GENOMIC DNA]</scope>
    <source>
        <strain evidence="1 2">CCPM 6219</strain>
    </source>
</reference>
<evidence type="ECO:0000313" key="2">
    <source>
        <dbReference type="Proteomes" id="UP000288459"/>
    </source>
</evidence>
<dbReference type="EMBL" id="NPIM01000050">
    <property type="protein sequence ID" value="RVE16506.1"/>
    <property type="molecule type" value="Genomic_DNA"/>
</dbReference>
<dbReference type="RefSeq" id="WP_000113596.1">
    <property type="nucleotide sequence ID" value="NZ_AP027899.1"/>
</dbReference>
<sequence length="256" mass="28978">MARPKLKAEERFDQLVKIINSGQPLDIWTFREVVSEYGSKRTPPADTLVALAHIAKGDVSVGIEMLEAILPHADVNFARIFCKLLERFSLLEKSDYYIYSLADKYPTKWFTYRAGGVAYLVGKLSKCVEYFGRHCKMLSQEEHRDDAEAFLQEVIHDMDEAYKKSGCSSEQYMQVALAVHRVMAEFPPTEYRADINGASGGTYLVEVVNASPEQVVAMNMRLADEICSIDLLDDCNLIARFSVERNSLKGCKYAYN</sequence>
<organism evidence="1 2">
    <name type="scientific">Escherichia coli</name>
    <dbReference type="NCBI Taxonomy" id="562"/>
    <lineage>
        <taxon>Bacteria</taxon>
        <taxon>Pseudomonadati</taxon>
        <taxon>Pseudomonadota</taxon>
        <taxon>Gammaproteobacteria</taxon>
        <taxon>Enterobacterales</taxon>
        <taxon>Enterobacteriaceae</taxon>
        <taxon>Escherichia</taxon>
    </lineage>
</organism>
<accession>A0A853RMH1</accession>
<gene>
    <name evidence="1" type="ORF">CIG67_01720</name>
</gene>